<dbReference type="Pfam" id="PF09852">
    <property type="entry name" value="DUF2079"/>
    <property type="match status" value="1"/>
</dbReference>
<name>W1YSY0_9ZZZZ</name>
<protein>
    <submittedName>
        <fullName evidence="1">Integral membrane protein</fullName>
    </submittedName>
</protein>
<dbReference type="AlphaFoldDB" id="W1YSY0"/>
<sequence length="97" mass="10378">LPAAAVTVVGAAVFIALSVGQWRSYRVPSWDLAIFSQLAKDYAHLQAPIVPIKGEGFNLLGDHFHPILVLLAPAWGIAPSPLTLLIVQDLLLAVSAW</sequence>
<evidence type="ECO:0000313" key="1">
    <source>
        <dbReference type="EMBL" id="ETJ45426.1"/>
    </source>
</evidence>
<feature type="non-terminal residue" evidence="1">
    <location>
        <position position="1"/>
    </location>
</feature>
<organism evidence="1">
    <name type="scientific">human gut metagenome</name>
    <dbReference type="NCBI Taxonomy" id="408170"/>
    <lineage>
        <taxon>unclassified sequences</taxon>
        <taxon>metagenomes</taxon>
        <taxon>organismal metagenomes</taxon>
    </lineage>
</organism>
<dbReference type="EMBL" id="AZMM01000585">
    <property type="protein sequence ID" value="ETJ45426.1"/>
    <property type="molecule type" value="Genomic_DNA"/>
</dbReference>
<feature type="non-terminal residue" evidence="1">
    <location>
        <position position="97"/>
    </location>
</feature>
<comment type="caution">
    <text evidence="1">The sequence shown here is derived from an EMBL/GenBank/DDBJ whole genome shotgun (WGS) entry which is preliminary data.</text>
</comment>
<gene>
    <name evidence="1" type="ORF">Q604_UNBC00585G0001</name>
</gene>
<reference evidence="1" key="1">
    <citation type="submission" date="2013-12" db="EMBL/GenBank/DDBJ databases">
        <title>A Varibaculum cambriense genome reconstructed from a premature infant gut community with otherwise low bacterial novelty that shifts toward anaerobic metabolism during the third week of life.</title>
        <authorList>
            <person name="Brown C.T."/>
            <person name="Sharon I."/>
            <person name="Thomas B.C."/>
            <person name="Castelle C.J."/>
            <person name="Morowitz M.J."/>
            <person name="Banfield J.F."/>
        </authorList>
    </citation>
    <scope>NUCLEOTIDE SEQUENCE</scope>
</reference>
<accession>W1YSY0</accession>
<dbReference type="InterPro" id="IPR018650">
    <property type="entry name" value="STSV1_Orf64"/>
</dbReference>
<proteinExistence type="predicted"/>